<dbReference type="GO" id="GO:0006811">
    <property type="term" value="P:monoatomic ion transport"/>
    <property type="evidence" value="ECO:0007669"/>
    <property type="project" value="UniProtKB-KW"/>
</dbReference>
<keyword evidence="2 10" id="KW-0813">Transport</keyword>
<dbReference type="Pfam" id="PF07715">
    <property type="entry name" value="Plug"/>
    <property type="match status" value="1"/>
</dbReference>
<dbReference type="Pfam" id="PF00593">
    <property type="entry name" value="TonB_dep_Rec_b-barrel"/>
    <property type="match status" value="1"/>
</dbReference>
<keyword evidence="7 11" id="KW-0798">TonB box</keyword>
<dbReference type="GO" id="GO:0015889">
    <property type="term" value="P:cobalamin transport"/>
    <property type="evidence" value="ECO:0007669"/>
    <property type="project" value="TreeGrafter"/>
</dbReference>
<evidence type="ECO:0000313" key="15">
    <source>
        <dbReference type="EMBL" id="ABI78470.1"/>
    </source>
</evidence>
<dbReference type="AlphaFoldDB" id="Q0C332"/>
<protein>
    <submittedName>
        <fullName evidence="15">Putative TonB-dependent receptor</fullName>
    </submittedName>
</protein>
<organism evidence="15 16">
    <name type="scientific">Hyphomonas neptunium (strain ATCC 15444)</name>
    <dbReference type="NCBI Taxonomy" id="228405"/>
    <lineage>
        <taxon>Bacteria</taxon>
        <taxon>Pseudomonadati</taxon>
        <taxon>Pseudomonadota</taxon>
        <taxon>Alphaproteobacteria</taxon>
        <taxon>Hyphomonadales</taxon>
        <taxon>Hyphomonadaceae</taxon>
        <taxon>Hyphomonas</taxon>
    </lineage>
</organism>
<dbReference type="PROSITE" id="PS52016">
    <property type="entry name" value="TONB_DEPENDENT_REC_3"/>
    <property type="match status" value="1"/>
</dbReference>
<keyword evidence="4 10" id="KW-0812">Transmembrane</keyword>
<evidence type="ECO:0000259" key="13">
    <source>
        <dbReference type="Pfam" id="PF00593"/>
    </source>
</evidence>
<dbReference type="eggNOG" id="COG4206">
    <property type="taxonomic scope" value="Bacteria"/>
</dbReference>
<keyword evidence="16" id="KW-1185">Reference proteome</keyword>
<evidence type="ECO:0000256" key="5">
    <source>
        <dbReference type="ARBA" id="ARBA00022729"/>
    </source>
</evidence>
<evidence type="ECO:0000256" key="2">
    <source>
        <dbReference type="ARBA" id="ARBA00022448"/>
    </source>
</evidence>
<comment type="subcellular location">
    <subcellularLocation>
        <location evidence="1 10">Cell outer membrane</location>
        <topology evidence="1 10">Multi-pass membrane protein</topology>
    </subcellularLocation>
</comment>
<accession>Q0C332</accession>
<keyword evidence="5 12" id="KW-0732">Signal</keyword>
<evidence type="ECO:0000256" key="1">
    <source>
        <dbReference type="ARBA" id="ARBA00004571"/>
    </source>
</evidence>
<name>Q0C332_HYPNA</name>
<dbReference type="SUPFAM" id="SSF56935">
    <property type="entry name" value="Porins"/>
    <property type="match status" value="1"/>
</dbReference>
<gene>
    <name evidence="15" type="ordered locus">HNE_1142</name>
</gene>
<dbReference type="STRING" id="228405.HNE_1142"/>
<dbReference type="KEGG" id="hne:HNE_1142"/>
<feature type="chain" id="PRO_5004169891" evidence="12">
    <location>
        <begin position="40"/>
        <end position="633"/>
    </location>
</feature>
<dbReference type="HOGENOM" id="CLU_008287_18_5_5"/>
<reference evidence="15 16" key="1">
    <citation type="journal article" date="2006" name="J. Bacteriol.">
        <title>Comparative genomic evidence for a close relationship between the dimorphic prosthecate bacteria Hyphomonas neptunium and Caulobacter crescentus.</title>
        <authorList>
            <person name="Badger J.H."/>
            <person name="Hoover T.R."/>
            <person name="Brun Y.V."/>
            <person name="Weiner R.M."/>
            <person name="Laub M.T."/>
            <person name="Alexandre G."/>
            <person name="Mrazek J."/>
            <person name="Ren Q."/>
            <person name="Paulsen I.T."/>
            <person name="Nelson K.E."/>
            <person name="Khouri H.M."/>
            <person name="Radune D."/>
            <person name="Sosa J."/>
            <person name="Dodson R.J."/>
            <person name="Sullivan S.A."/>
            <person name="Rosovitz M.J."/>
            <person name="Madupu R."/>
            <person name="Brinkac L.M."/>
            <person name="Durkin A.S."/>
            <person name="Daugherty S.C."/>
            <person name="Kothari S.P."/>
            <person name="Giglio M.G."/>
            <person name="Zhou L."/>
            <person name="Haft D.H."/>
            <person name="Selengut J.D."/>
            <person name="Davidsen T.M."/>
            <person name="Yang Q."/>
            <person name="Zafar N."/>
            <person name="Ward N.L."/>
        </authorList>
    </citation>
    <scope>NUCLEOTIDE SEQUENCE [LARGE SCALE GENOMIC DNA]</scope>
    <source>
        <strain evidence="15 16">ATCC 15444</strain>
    </source>
</reference>
<dbReference type="EMBL" id="CP000158">
    <property type="protein sequence ID" value="ABI78470.1"/>
    <property type="molecule type" value="Genomic_DNA"/>
</dbReference>
<feature type="signal peptide" evidence="12">
    <location>
        <begin position="1"/>
        <end position="39"/>
    </location>
</feature>
<proteinExistence type="inferred from homology"/>
<sequence>MNPPRGISLRPMKDAVDMFLRTALLGASALVITASFAQAEDTLTLDPVEVSGLRPIEFDRLTSSVSVLTADDLAIRLSPNPADQLRAVPGVAISRAGGVGALTQVRMRGAEANHTLVLFEGIEISDPVNGDTDFGLLTALPTGRIEVLRGASSSIHGSDAIGGVVSISAAREAGLNAFAEAGSFGTVRGALGLSGENFGGAITGFTTDGVDTSGTGGAKDGSEALSGFVNGKVDLGADWSLSLIGLARGMESEFDSDTDFDGLLDDEDRRTEADQWLVGGALSGVTGPLDHVIRASFNEVKRDNFSDGQKTDVSKGQRTKLAWLPSLANGAHSLTGILDYEREEYDRTDVQYAGATDASETFESIGVGAEYRYSAGAFDASASARFDDNDGRFDDATTWRLGAGYAFEQVGGRVRASIGTGVKNPTFTELFGFFPGSFIGNPDLKPEESTSWEIGWEQTVGPVSYSATYFEADLENEIYTAYNPDFTSSPANRATDSERSGVELAARWQALANLAFFGQATLFDSQDNNGVDEIRVPEATASLGADWLVNPNGFRLGAALDYVGEQGDTDFGPFPSRPVSLDAYTLASITAEYPLTERIAITLRGQNVFDEKPTDIYGYNGPGAGVFVGLKLK</sequence>
<evidence type="ECO:0000256" key="7">
    <source>
        <dbReference type="ARBA" id="ARBA00023077"/>
    </source>
</evidence>
<comment type="similarity">
    <text evidence="10 11">Belongs to the TonB-dependent receptor family.</text>
</comment>
<keyword evidence="3 10" id="KW-1134">Transmembrane beta strand</keyword>
<keyword evidence="15" id="KW-0675">Receptor</keyword>
<dbReference type="PANTHER" id="PTHR30069:SF53">
    <property type="entry name" value="COLICIN I RECEPTOR-RELATED"/>
    <property type="match status" value="1"/>
</dbReference>
<dbReference type="Gene3D" id="2.170.130.10">
    <property type="entry name" value="TonB-dependent receptor, plug domain"/>
    <property type="match status" value="1"/>
</dbReference>
<evidence type="ECO:0000259" key="14">
    <source>
        <dbReference type="Pfam" id="PF07715"/>
    </source>
</evidence>
<evidence type="ECO:0000256" key="3">
    <source>
        <dbReference type="ARBA" id="ARBA00022452"/>
    </source>
</evidence>
<evidence type="ECO:0000313" key="16">
    <source>
        <dbReference type="Proteomes" id="UP000001959"/>
    </source>
</evidence>
<keyword evidence="6" id="KW-0406">Ion transport</keyword>
<evidence type="ECO:0000256" key="12">
    <source>
        <dbReference type="SAM" id="SignalP"/>
    </source>
</evidence>
<dbReference type="Proteomes" id="UP000001959">
    <property type="component" value="Chromosome"/>
</dbReference>
<feature type="domain" description="TonB-dependent receptor-like beta-barrel" evidence="13">
    <location>
        <begin position="195"/>
        <end position="608"/>
    </location>
</feature>
<dbReference type="PANTHER" id="PTHR30069">
    <property type="entry name" value="TONB-DEPENDENT OUTER MEMBRANE RECEPTOR"/>
    <property type="match status" value="1"/>
</dbReference>
<evidence type="ECO:0000256" key="6">
    <source>
        <dbReference type="ARBA" id="ARBA00023065"/>
    </source>
</evidence>
<dbReference type="InterPro" id="IPR037066">
    <property type="entry name" value="Plug_dom_sf"/>
</dbReference>
<evidence type="ECO:0000256" key="4">
    <source>
        <dbReference type="ARBA" id="ARBA00022692"/>
    </source>
</evidence>
<keyword evidence="8 10" id="KW-0472">Membrane</keyword>
<feature type="domain" description="TonB-dependent receptor plug" evidence="14">
    <location>
        <begin position="61"/>
        <end position="164"/>
    </location>
</feature>
<dbReference type="InterPro" id="IPR036942">
    <property type="entry name" value="Beta-barrel_TonB_sf"/>
</dbReference>
<evidence type="ECO:0000256" key="8">
    <source>
        <dbReference type="ARBA" id="ARBA00023136"/>
    </source>
</evidence>
<evidence type="ECO:0000256" key="11">
    <source>
        <dbReference type="RuleBase" id="RU003357"/>
    </source>
</evidence>
<dbReference type="CDD" id="cd01347">
    <property type="entry name" value="ligand_gated_channel"/>
    <property type="match status" value="1"/>
</dbReference>
<dbReference type="InterPro" id="IPR000531">
    <property type="entry name" value="Beta-barrel_TonB"/>
</dbReference>
<dbReference type="Gene3D" id="2.40.170.20">
    <property type="entry name" value="TonB-dependent receptor, beta-barrel domain"/>
    <property type="match status" value="1"/>
</dbReference>
<keyword evidence="9 10" id="KW-0998">Cell outer membrane</keyword>
<evidence type="ECO:0000256" key="10">
    <source>
        <dbReference type="PROSITE-ProRule" id="PRU01360"/>
    </source>
</evidence>
<dbReference type="InterPro" id="IPR039426">
    <property type="entry name" value="TonB-dep_rcpt-like"/>
</dbReference>
<evidence type="ECO:0000256" key="9">
    <source>
        <dbReference type="ARBA" id="ARBA00023237"/>
    </source>
</evidence>
<dbReference type="GO" id="GO:0009279">
    <property type="term" value="C:cell outer membrane"/>
    <property type="evidence" value="ECO:0007669"/>
    <property type="project" value="UniProtKB-SubCell"/>
</dbReference>
<dbReference type="InterPro" id="IPR012910">
    <property type="entry name" value="Plug_dom"/>
</dbReference>